<reference evidence="2 3" key="1">
    <citation type="journal article" date="2017" name="Antonie Van Leeuwenhoek">
        <title>Phylogenomic resolution of the bacterial genus Pantoea and its relationship with Erwinia and Tatumella.</title>
        <authorList>
            <person name="Palmer M."/>
            <person name="Steenkamp E.T."/>
            <person name="Coetzee M.P."/>
            <person name="Chan W.Y."/>
            <person name="van Zyl E."/>
            <person name="De Maayer P."/>
            <person name="Coutinho T.A."/>
            <person name="Blom J."/>
            <person name="Smits T.H."/>
            <person name="Duffy B."/>
            <person name="Venter S.N."/>
        </authorList>
    </citation>
    <scope>NUCLEOTIDE SEQUENCE [LARGE SCALE GENOMIC DNA]</scope>
    <source>
        <strain evidence="2 3">LMG 2657</strain>
    </source>
</reference>
<feature type="transmembrane region" description="Helical" evidence="1">
    <location>
        <begin position="31"/>
        <end position="51"/>
    </location>
</feature>
<protein>
    <recommendedName>
        <fullName evidence="4">Pili assembly chaperone</fullName>
    </recommendedName>
</protein>
<comment type="caution">
    <text evidence="2">The sequence shown here is derived from an EMBL/GenBank/DDBJ whole genome shotgun (WGS) entry which is preliminary data.</text>
</comment>
<dbReference type="RefSeq" id="WP_084879854.1">
    <property type="nucleotide sequence ID" value="NZ_MLJI01000002.1"/>
</dbReference>
<dbReference type="EMBL" id="MLJI01000002">
    <property type="protein sequence ID" value="ORM90128.1"/>
    <property type="molecule type" value="Genomic_DNA"/>
</dbReference>
<evidence type="ECO:0000256" key="1">
    <source>
        <dbReference type="SAM" id="Phobius"/>
    </source>
</evidence>
<keyword evidence="1" id="KW-1133">Transmembrane helix</keyword>
<dbReference type="OrthoDB" id="6481087at2"/>
<sequence length="181" mass="21529">MQQPFVFSFFMLWMTLSGAMSLSFTPDGTRTGFYLVWALLFILPFFLRPLAWAERQFRPAMTLILYRRKRAWVHLAPWQPTTDLTPARVCLFWQSVNASTCQALEKNRTVIISSHLLTGFRARRVLACIDESGLTVHSRTYRIPFTPAKRALMQLEILFRQWRWRTDFRRDWPVLILRRKS</sequence>
<keyword evidence="1" id="KW-0472">Membrane</keyword>
<name>A0A1X1EMC8_PANCY</name>
<dbReference type="Proteomes" id="UP000193749">
    <property type="component" value="Unassembled WGS sequence"/>
</dbReference>
<evidence type="ECO:0000313" key="3">
    <source>
        <dbReference type="Proteomes" id="UP000193749"/>
    </source>
</evidence>
<evidence type="ECO:0000313" key="2">
    <source>
        <dbReference type="EMBL" id="ORM90128.1"/>
    </source>
</evidence>
<proteinExistence type="predicted"/>
<keyword evidence="3" id="KW-1185">Reference proteome</keyword>
<accession>A0A1X1EMC8</accession>
<organism evidence="2 3">
    <name type="scientific">Pantoea cypripedii</name>
    <name type="common">Pectobacterium cypripedii</name>
    <name type="synonym">Erwinia cypripedii</name>
    <dbReference type="NCBI Taxonomy" id="55209"/>
    <lineage>
        <taxon>Bacteria</taxon>
        <taxon>Pseudomonadati</taxon>
        <taxon>Pseudomonadota</taxon>
        <taxon>Gammaproteobacteria</taxon>
        <taxon>Enterobacterales</taxon>
        <taxon>Erwiniaceae</taxon>
        <taxon>Pantoea</taxon>
    </lineage>
</organism>
<dbReference type="AlphaFoldDB" id="A0A1X1EMC8"/>
<gene>
    <name evidence="2" type="ORF">HA50_26555</name>
</gene>
<keyword evidence="1" id="KW-0812">Transmembrane</keyword>
<evidence type="ECO:0008006" key="4">
    <source>
        <dbReference type="Google" id="ProtNLM"/>
    </source>
</evidence>